<reference evidence="1 2" key="1">
    <citation type="submission" date="2018-06" db="EMBL/GenBank/DDBJ databases">
        <title>Genomic Encyclopedia of Archaeal and Bacterial Type Strains, Phase II (KMG-II): from individual species to whole genera.</title>
        <authorList>
            <person name="Goeker M."/>
        </authorList>
    </citation>
    <scope>NUCLEOTIDE SEQUENCE [LARGE SCALE GENOMIC DNA]</scope>
    <source>
        <strain evidence="1 2">DSM 27372</strain>
    </source>
</reference>
<gene>
    <name evidence="1" type="ORF">B0O44_101487</name>
</gene>
<dbReference type="Proteomes" id="UP000248198">
    <property type="component" value="Unassembled WGS sequence"/>
</dbReference>
<evidence type="ECO:0000313" key="1">
    <source>
        <dbReference type="EMBL" id="PYF77010.1"/>
    </source>
</evidence>
<organism evidence="1 2">
    <name type="scientific">Pedobacter nutrimenti</name>
    <dbReference type="NCBI Taxonomy" id="1241337"/>
    <lineage>
        <taxon>Bacteria</taxon>
        <taxon>Pseudomonadati</taxon>
        <taxon>Bacteroidota</taxon>
        <taxon>Sphingobacteriia</taxon>
        <taxon>Sphingobacteriales</taxon>
        <taxon>Sphingobacteriaceae</taxon>
        <taxon>Pedobacter</taxon>
    </lineage>
</organism>
<keyword evidence="2" id="KW-1185">Reference proteome</keyword>
<name>A0A318UNA1_9SPHI</name>
<accession>A0A318UNA1</accession>
<dbReference type="RefSeq" id="WP_110827099.1">
    <property type="nucleotide sequence ID" value="NZ_QKLU01000001.1"/>
</dbReference>
<dbReference type="AlphaFoldDB" id="A0A318UNA1"/>
<dbReference type="OrthoDB" id="617981at2"/>
<comment type="caution">
    <text evidence="1">The sequence shown here is derived from an EMBL/GenBank/DDBJ whole genome shotgun (WGS) entry which is preliminary data.</text>
</comment>
<evidence type="ECO:0000313" key="2">
    <source>
        <dbReference type="Proteomes" id="UP000248198"/>
    </source>
</evidence>
<dbReference type="EMBL" id="QKLU01000001">
    <property type="protein sequence ID" value="PYF77010.1"/>
    <property type="molecule type" value="Genomic_DNA"/>
</dbReference>
<proteinExistence type="predicted"/>
<dbReference type="PROSITE" id="PS51257">
    <property type="entry name" value="PROKAR_LIPOPROTEIN"/>
    <property type="match status" value="1"/>
</dbReference>
<protein>
    <submittedName>
        <fullName evidence="1">Uncharacterized protein</fullName>
    </submittedName>
</protein>
<sequence>MKIKSILTLVTFALALMLMISCKKDKEAANVPDDFMSKAFSFNTATKQISPDASIKATLNSPTGIRLLYCYLVRSNTTDSLLYIATPSSAQQNQYELSIPPDTYSNTKMQDVKGIRVMVKHLDNSSFEGFIKVTAFTPPLPKIENVPASGLPDLNGKMNITGKASSENGLKQIEFYDDATGSFSLADKISIADNAKSYNLNYVYTYRKNAANLKVVVVDNFNLSAEALIKIPLRSYVLYPDLTMMANGTASAPSTNSFFVGETGTLLGSCNISGQETKMDFLTYCTSTSVFTLYVPTNVSSIAKNYKCGTLSWDPNTADLKASRFRVLVPGSTDADRIYAAYAANTITVLNDDFFGSLAVPNGNTAKFDAVVANQAATVFNTSTAYLIWIRVPKTDGSFTNQLMRVKEVNIASTAALSTMKFDIMVSK</sequence>